<feature type="region of interest" description="Disordered" evidence="11">
    <location>
        <begin position="259"/>
        <end position="279"/>
    </location>
</feature>
<organism evidence="14 15">
    <name type="scientific">Linderina pennispora</name>
    <dbReference type="NCBI Taxonomy" id="61395"/>
    <lineage>
        <taxon>Eukaryota</taxon>
        <taxon>Fungi</taxon>
        <taxon>Fungi incertae sedis</taxon>
        <taxon>Zoopagomycota</taxon>
        <taxon>Kickxellomycotina</taxon>
        <taxon>Kickxellomycetes</taxon>
        <taxon>Kickxellales</taxon>
        <taxon>Kickxellaceae</taxon>
        <taxon>Linderina</taxon>
    </lineage>
</organism>
<evidence type="ECO:0000256" key="9">
    <source>
        <dbReference type="ARBA" id="ARBA00023128"/>
    </source>
</evidence>
<comment type="caution">
    <text evidence="14">The sequence shown here is derived from an EMBL/GenBank/DDBJ whole genome shotgun (WGS) entry which is preliminary data.</text>
</comment>
<dbReference type="Proteomes" id="UP000193922">
    <property type="component" value="Unassembled WGS sequence"/>
</dbReference>
<evidence type="ECO:0000256" key="6">
    <source>
        <dbReference type="ARBA" id="ARBA00022723"/>
    </source>
</evidence>
<protein>
    <submittedName>
        <fullName evidence="14">DUF689-domain-containing protein</fullName>
    </submittedName>
</protein>
<comment type="domain">
    <text evidence="10">The N-terminal domain has structural similarity with S-adenosyl-L-methionine-dependent methyltransferases, but does not bind S-adenosyl-L-methionine. It is required for correct assembly of the 2 Fe-S clusters.</text>
</comment>
<evidence type="ECO:0000256" key="2">
    <source>
        <dbReference type="ARBA" id="ARBA00008169"/>
    </source>
</evidence>
<proteinExistence type="inferred from homology"/>
<comment type="caution">
    <text evidence="10">Lacks conserved residue(s) required for the propagation of feature annotation.</text>
</comment>
<dbReference type="PANTHER" id="PTHR13273">
    <property type="entry name" value="ANAMORSIN"/>
    <property type="match status" value="1"/>
</dbReference>
<keyword evidence="15" id="KW-1185">Reference proteome</keyword>
<evidence type="ECO:0000256" key="4">
    <source>
        <dbReference type="ARBA" id="ARBA00022490"/>
    </source>
</evidence>
<evidence type="ECO:0000313" key="14">
    <source>
        <dbReference type="EMBL" id="ORX71286.1"/>
    </source>
</evidence>
<dbReference type="GO" id="GO:0005758">
    <property type="term" value="C:mitochondrial intermembrane space"/>
    <property type="evidence" value="ECO:0007669"/>
    <property type="project" value="UniProtKB-SubCell"/>
</dbReference>
<dbReference type="RefSeq" id="XP_040744801.1">
    <property type="nucleotide sequence ID" value="XM_040883232.1"/>
</dbReference>
<dbReference type="OrthoDB" id="311633at2759"/>
<comment type="subcellular location">
    <subcellularLocation>
        <location evidence="10">Cytoplasm</location>
    </subcellularLocation>
    <subcellularLocation>
        <location evidence="10">Mitochondrion intermembrane space</location>
    </subcellularLocation>
</comment>
<dbReference type="STRING" id="61395.A0A1Y1WDH7"/>
<feature type="short sequence motif" description="Cx2C motif 2" evidence="10">
    <location>
        <begin position="299"/>
        <end position="302"/>
    </location>
</feature>
<feature type="short sequence motif" description="Cx2C motif 1" evidence="10">
    <location>
        <begin position="288"/>
        <end position="291"/>
    </location>
</feature>
<comment type="similarity">
    <text evidence="2 10">Belongs to the anamorsin family.</text>
</comment>
<feature type="binding site" evidence="10">
    <location>
        <position position="299"/>
    </location>
    <ligand>
        <name>[4Fe-4S] cluster</name>
        <dbReference type="ChEBI" id="CHEBI:49883"/>
    </ligand>
</feature>
<evidence type="ECO:0000256" key="1">
    <source>
        <dbReference type="ARBA" id="ARBA00001966"/>
    </source>
</evidence>
<evidence type="ECO:0000256" key="10">
    <source>
        <dbReference type="HAMAP-Rule" id="MF_03115"/>
    </source>
</evidence>
<dbReference type="InterPro" id="IPR029063">
    <property type="entry name" value="SAM-dependent_MTases_sf"/>
</dbReference>
<keyword evidence="5" id="KW-0001">2Fe-2S</keyword>
<feature type="binding site" evidence="10">
    <location>
        <position position="288"/>
    </location>
    <ligand>
        <name>[4Fe-4S] cluster</name>
        <dbReference type="ChEBI" id="CHEBI:49883"/>
    </ligand>
</feature>
<feature type="domain" description="Anamorsin C-terminal" evidence="12">
    <location>
        <begin position="243"/>
        <end position="318"/>
    </location>
</feature>
<keyword evidence="7 10" id="KW-0408">Iron</keyword>
<evidence type="ECO:0000256" key="5">
    <source>
        <dbReference type="ARBA" id="ARBA00022714"/>
    </source>
</evidence>
<dbReference type="GO" id="GO:0046872">
    <property type="term" value="F:metal ion binding"/>
    <property type="evidence" value="ECO:0007669"/>
    <property type="project" value="UniProtKB-KW"/>
</dbReference>
<feature type="compositionally biased region" description="Basic residues" evidence="11">
    <location>
        <begin position="267"/>
        <end position="276"/>
    </location>
</feature>
<feature type="binding site" evidence="10">
    <location>
        <position position="302"/>
    </location>
    <ligand>
        <name>[4Fe-4S] cluster</name>
        <dbReference type="ChEBI" id="CHEBI:49883"/>
    </ligand>
</feature>
<feature type="domain" description="Anamorsin N-terminal" evidence="13">
    <location>
        <begin position="9"/>
        <end position="187"/>
    </location>
</feature>
<name>A0A1Y1WDH7_9FUNG</name>
<dbReference type="Gene3D" id="3.40.50.150">
    <property type="entry name" value="Vaccinia Virus protein VP39"/>
    <property type="match status" value="1"/>
</dbReference>
<feature type="region of interest" description="Fe-S binding site B" evidence="10">
    <location>
        <begin position="288"/>
        <end position="302"/>
    </location>
</feature>
<dbReference type="AlphaFoldDB" id="A0A1Y1WDH7"/>
<evidence type="ECO:0000256" key="8">
    <source>
        <dbReference type="ARBA" id="ARBA00023014"/>
    </source>
</evidence>
<evidence type="ECO:0000259" key="12">
    <source>
        <dbReference type="Pfam" id="PF05093"/>
    </source>
</evidence>
<evidence type="ECO:0000313" key="15">
    <source>
        <dbReference type="Proteomes" id="UP000193922"/>
    </source>
</evidence>
<dbReference type="Pfam" id="PF20922">
    <property type="entry name" value="Anamorsin_N"/>
    <property type="match status" value="1"/>
</dbReference>
<keyword evidence="8 10" id="KW-0411">Iron-sulfur</keyword>
<evidence type="ECO:0000256" key="7">
    <source>
        <dbReference type="ARBA" id="ARBA00023004"/>
    </source>
</evidence>
<evidence type="ECO:0000256" key="11">
    <source>
        <dbReference type="SAM" id="MobiDB-lite"/>
    </source>
</evidence>
<dbReference type="GO" id="GO:0009055">
    <property type="term" value="F:electron transfer activity"/>
    <property type="evidence" value="ECO:0007669"/>
    <property type="project" value="UniProtKB-UniRule"/>
</dbReference>
<dbReference type="Pfam" id="PF05093">
    <property type="entry name" value="CIAPIN1"/>
    <property type="match status" value="1"/>
</dbReference>
<dbReference type="InterPro" id="IPR049011">
    <property type="entry name" value="Anamorsin_N_metazoan"/>
</dbReference>
<evidence type="ECO:0000256" key="3">
    <source>
        <dbReference type="ARBA" id="ARBA00022485"/>
    </source>
</evidence>
<keyword evidence="9 10" id="KW-0496">Mitochondrion</keyword>
<dbReference type="InterPro" id="IPR007785">
    <property type="entry name" value="Anamorsin"/>
</dbReference>
<gene>
    <name evidence="14" type="ORF">DL89DRAFT_122865</name>
</gene>
<comment type="cofactor">
    <cofactor evidence="1 10">
        <name>[4Fe-4S] cluster</name>
        <dbReference type="ChEBI" id="CHEBI:49883"/>
    </cofactor>
</comment>
<dbReference type="GeneID" id="63799880"/>
<dbReference type="PANTHER" id="PTHR13273:SF14">
    <property type="entry name" value="ANAMORSIN"/>
    <property type="match status" value="1"/>
</dbReference>
<dbReference type="EMBL" id="MCFD01000004">
    <property type="protein sequence ID" value="ORX71286.1"/>
    <property type="molecule type" value="Genomic_DNA"/>
</dbReference>
<dbReference type="GO" id="GO:0051537">
    <property type="term" value="F:2 iron, 2 sulfur cluster binding"/>
    <property type="evidence" value="ECO:0007669"/>
    <property type="project" value="UniProtKB-UniRule"/>
</dbReference>
<reference evidence="14 15" key="1">
    <citation type="submission" date="2016-07" db="EMBL/GenBank/DDBJ databases">
        <title>Pervasive Adenine N6-methylation of Active Genes in Fungi.</title>
        <authorList>
            <consortium name="DOE Joint Genome Institute"/>
            <person name="Mondo S.J."/>
            <person name="Dannebaum R.O."/>
            <person name="Kuo R.C."/>
            <person name="Labutti K."/>
            <person name="Haridas S."/>
            <person name="Kuo A."/>
            <person name="Salamov A."/>
            <person name="Ahrendt S.R."/>
            <person name="Lipzen A."/>
            <person name="Sullivan W."/>
            <person name="Andreopoulos W.B."/>
            <person name="Clum A."/>
            <person name="Lindquist E."/>
            <person name="Daum C."/>
            <person name="Ramamoorthy G.K."/>
            <person name="Gryganskyi A."/>
            <person name="Culley D."/>
            <person name="Magnuson J.K."/>
            <person name="James T.Y."/>
            <person name="O'Malley M.A."/>
            <person name="Stajich J.E."/>
            <person name="Spatafora J.W."/>
            <person name="Visel A."/>
            <person name="Grigoriev I.V."/>
        </authorList>
    </citation>
    <scope>NUCLEOTIDE SEQUENCE [LARGE SCALE GENOMIC DNA]</scope>
    <source>
        <strain evidence="14 15">ATCC 12442</strain>
    </source>
</reference>
<dbReference type="GO" id="GO:0051539">
    <property type="term" value="F:4 iron, 4 sulfur cluster binding"/>
    <property type="evidence" value="ECO:0007669"/>
    <property type="project" value="UniProtKB-KW"/>
</dbReference>
<comment type="domain">
    <text evidence="10">The twin Cx2C motifs are involved in the recognition by the mitochondrial MIA40-ERV1 disulfide relay system. The formation of 2 disulfide bonds in the Cx2C motifs through dithiol/disulfide exchange reactions effectively traps the protein in the mitochondrial intermembrane space.</text>
</comment>
<dbReference type="InterPro" id="IPR046408">
    <property type="entry name" value="CIAPIN1"/>
</dbReference>
<accession>A0A1Y1WDH7</accession>
<keyword evidence="4 10" id="KW-0963">Cytoplasm</keyword>
<evidence type="ECO:0000259" key="13">
    <source>
        <dbReference type="Pfam" id="PF20922"/>
    </source>
</evidence>
<keyword evidence="6 10" id="KW-0479">Metal-binding</keyword>
<dbReference type="SUPFAM" id="SSF53335">
    <property type="entry name" value="S-adenosyl-L-methionine-dependent methyltransferases"/>
    <property type="match status" value="1"/>
</dbReference>
<dbReference type="HAMAP" id="MF_03115">
    <property type="entry name" value="Anamorsin"/>
    <property type="match status" value="1"/>
</dbReference>
<comment type="domain">
    <text evidence="10">The C-terminal domain binds 2 Fe-S clusters but is otherwise mostly in an intrinsically disordered conformation.</text>
</comment>
<feature type="binding site" evidence="10">
    <location>
        <position position="291"/>
    </location>
    <ligand>
        <name>[4Fe-4S] cluster</name>
        <dbReference type="ChEBI" id="CHEBI:49883"/>
    </ligand>
</feature>
<sequence length="329" mass="34844">MSSYTAQPGHAVLLVARASADAHNLDSLQQLRDTLAQQVGTTGTVDFEQADRIADGSAVLGSARYDHIIASPVAPYTVEYSRAVLAALLNALKPGAVLTVNELALDSATDLPESPVTRTQEELVAQTKFAGFVEPHLEAAAVGNTELEQLVQNVWRMAGAQEFLQTAAGRVSVASVTAKKPAYNVGSAAALSFGKKRAAKKVWMINVASDDEDEIEDQDDLLEAEDLARPDAKSLARPDGLPAKRKACKNCTCGLADGEEPDPTKCKPSKPKPKPKKPVDVVNVKSACGNCSLGDAFRCTSCPYMGMPAFKPGDKITLGGSLLHDDFIP</sequence>
<keyword evidence="3 10" id="KW-0004">4Fe-4S</keyword>
<dbReference type="GO" id="GO:0016226">
    <property type="term" value="P:iron-sulfur cluster assembly"/>
    <property type="evidence" value="ECO:0007669"/>
    <property type="project" value="UniProtKB-UniRule"/>
</dbReference>